<dbReference type="EMBL" id="QYUL01000003">
    <property type="protein sequence ID" value="RJF79230.1"/>
    <property type="molecule type" value="Genomic_DNA"/>
</dbReference>
<dbReference type="OrthoDB" id="7306730at2"/>
<proteinExistence type="predicted"/>
<dbReference type="Proteomes" id="UP000283458">
    <property type="component" value="Unassembled WGS sequence"/>
</dbReference>
<name>A0A418VRX2_9PROT</name>
<keyword evidence="2" id="KW-1185">Reference proteome</keyword>
<gene>
    <name evidence="1" type="ORF">D3877_20665</name>
</gene>
<accession>A0A418VRX2</accession>
<evidence type="ECO:0000313" key="1">
    <source>
        <dbReference type="EMBL" id="RJF79230.1"/>
    </source>
</evidence>
<sequence length="69" mass="7438">MGNKTVKLSNKGGYREIAVDDLPRNVRAAVTDLSAKNPVSDILVDQAGMLYRIHLTAPANIYLDVLAVA</sequence>
<evidence type="ECO:0000313" key="2">
    <source>
        <dbReference type="Proteomes" id="UP000283458"/>
    </source>
</evidence>
<dbReference type="RefSeq" id="WP_119832686.1">
    <property type="nucleotide sequence ID" value="NZ_QYUL01000003.1"/>
</dbReference>
<protein>
    <submittedName>
        <fullName evidence="1">Uncharacterized protein</fullName>
    </submittedName>
</protein>
<organism evidence="1 2">
    <name type="scientific">Azospirillum cavernae</name>
    <dbReference type="NCBI Taxonomy" id="2320860"/>
    <lineage>
        <taxon>Bacteria</taxon>
        <taxon>Pseudomonadati</taxon>
        <taxon>Pseudomonadota</taxon>
        <taxon>Alphaproteobacteria</taxon>
        <taxon>Rhodospirillales</taxon>
        <taxon>Azospirillaceae</taxon>
        <taxon>Azospirillum</taxon>
    </lineage>
</organism>
<comment type="caution">
    <text evidence="1">The sequence shown here is derived from an EMBL/GenBank/DDBJ whole genome shotgun (WGS) entry which is preliminary data.</text>
</comment>
<dbReference type="AlphaFoldDB" id="A0A418VRX2"/>
<reference evidence="1 2" key="1">
    <citation type="submission" date="2018-09" db="EMBL/GenBank/DDBJ databases">
        <authorList>
            <person name="Zhu H."/>
        </authorList>
    </citation>
    <scope>NUCLEOTIDE SEQUENCE [LARGE SCALE GENOMIC DNA]</scope>
    <source>
        <strain evidence="1 2">K2W22B-5</strain>
    </source>
</reference>